<proteinExistence type="predicted"/>
<dbReference type="InterPro" id="IPR016032">
    <property type="entry name" value="Sig_transdc_resp-reg_C-effctor"/>
</dbReference>
<feature type="DNA-binding region" description="OmpR/PhoB-type" evidence="2">
    <location>
        <begin position="1"/>
        <end position="102"/>
    </location>
</feature>
<dbReference type="PROSITE" id="PS51755">
    <property type="entry name" value="OMPR_PHOB"/>
    <property type="match status" value="1"/>
</dbReference>
<evidence type="ECO:0000256" key="1">
    <source>
        <dbReference type="ARBA" id="ARBA00023125"/>
    </source>
</evidence>
<evidence type="ECO:0000313" key="5">
    <source>
        <dbReference type="EMBL" id="HAE4977382.1"/>
    </source>
</evidence>
<name>A0A732GSW4_SALDU</name>
<dbReference type="GO" id="GO:0000160">
    <property type="term" value="P:phosphorelay signal transduction system"/>
    <property type="evidence" value="ECO:0007669"/>
    <property type="project" value="InterPro"/>
</dbReference>
<gene>
    <name evidence="5" type="ORF">G4G51_001923</name>
</gene>
<feature type="domain" description="OmpR/PhoB-type" evidence="4">
    <location>
        <begin position="1"/>
        <end position="102"/>
    </location>
</feature>
<dbReference type="EMBL" id="DAASCL010000013">
    <property type="protein sequence ID" value="HAE4977382.1"/>
    <property type="molecule type" value="Genomic_DNA"/>
</dbReference>
<dbReference type="Gene3D" id="1.10.10.10">
    <property type="entry name" value="Winged helix-like DNA-binding domain superfamily/Winged helix DNA-binding domain"/>
    <property type="match status" value="1"/>
</dbReference>
<accession>A0A732GSW4</accession>
<dbReference type="CDD" id="cd00383">
    <property type="entry name" value="trans_reg_C"/>
    <property type="match status" value="1"/>
</dbReference>
<feature type="transmembrane region" description="Helical" evidence="3">
    <location>
        <begin position="132"/>
        <end position="153"/>
    </location>
</feature>
<keyword evidence="3" id="KW-0812">Transmembrane</keyword>
<reference evidence="5" key="2">
    <citation type="submission" date="2018-07" db="EMBL/GenBank/DDBJ databases">
        <authorList>
            <consortium name="NCBI Pathogen Detection Project"/>
        </authorList>
    </citation>
    <scope>NUCLEOTIDE SEQUENCE</scope>
    <source>
        <strain evidence="5">10-1049</strain>
    </source>
</reference>
<dbReference type="InterPro" id="IPR001867">
    <property type="entry name" value="OmpR/PhoB-type_DNA-bd"/>
</dbReference>
<sequence length="239" mass="26717">MFIISHDILFDEEGGLLENQAADVSIMMAASTRRLLEILLLNQGNPVTRDTLFKMVWDDNGLRSSNSNLNQYISILRKQLGQVGLPDDTVITIPRVGFMFNPEIEVRCDNPATVTPFVRSKRTFRHFITGPLYYPVFTLSVFLICVGMFFIFFHEREPDAVTLSVLDGYPPGCDVYALSGSGVVTKKGPVSFIAENCNKGVAYFLFEHSGPSDGRLVVSCEKSRPGYFTHCDNRRDAKG</sequence>
<keyword evidence="3" id="KW-0472">Membrane</keyword>
<keyword evidence="1 2" id="KW-0238">DNA-binding</keyword>
<keyword evidence="3" id="KW-1133">Transmembrane helix</keyword>
<organism evidence="5">
    <name type="scientific">Salmonella dublin</name>
    <dbReference type="NCBI Taxonomy" id="98360"/>
    <lineage>
        <taxon>Bacteria</taxon>
        <taxon>Pseudomonadati</taxon>
        <taxon>Pseudomonadota</taxon>
        <taxon>Gammaproteobacteria</taxon>
        <taxon>Enterobacterales</taxon>
        <taxon>Enterobacteriaceae</taxon>
        <taxon>Salmonella</taxon>
    </lineage>
</organism>
<dbReference type="InterPro" id="IPR036388">
    <property type="entry name" value="WH-like_DNA-bd_sf"/>
</dbReference>
<reference evidence="5" key="1">
    <citation type="journal article" date="2018" name="Genome Biol.">
        <title>SKESA: strategic k-mer extension for scrupulous assemblies.</title>
        <authorList>
            <person name="Souvorov A."/>
            <person name="Agarwala R."/>
            <person name="Lipman D.J."/>
        </authorList>
    </citation>
    <scope>NUCLEOTIDE SEQUENCE</scope>
    <source>
        <strain evidence="5">10-1049</strain>
    </source>
</reference>
<dbReference type="GO" id="GO:0003677">
    <property type="term" value="F:DNA binding"/>
    <property type="evidence" value="ECO:0007669"/>
    <property type="project" value="UniProtKB-UniRule"/>
</dbReference>
<evidence type="ECO:0000259" key="4">
    <source>
        <dbReference type="PROSITE" id="PS51755"/>
    </source>
</evidence>
<dbReference type="GO" id="GO:0006355">
    <property type="term" value="P:regulation of DNA-templated transcription"/>
    <property type="evidence" value="ECO:0007669"/>
    <property type="project" value="InterPro"/>
</dbReference>
<dbReference type="Pfam" id="PF00486">
    <property type="entry name" value="Trans_reg_C"/>
    <property type="match status" value="1"/>
</dbReference>
<dbReference type="AlphaFoldDB" id="A0A732GSW4"/>
<comment type="caution">
    <text evidence="5">The sequence shown here is derived from an EMBL/GenBank/DDBJ whole genome shotgun (WGS) entry which is preliminary data.</text>
</comment>
<dbReference type="SUPFAM" id="SSF46894">
    <property type="entry name" value="C-terminal effector domain of the bipartite response regulators"/>
    <property type="match status" value="1"/>
</dbReference>
<evidence type="ECO:0000256" key="2">
    <source>
        <dbReference type="PROSITE-ProRule" id="PRU01091"/>
    </source>
</evidence>
<evidence type="ECO:0000256" key="3">
    <source>
        <dbReference type="SAM" id="Phobius"/>
    </source>
</evidence>
<protein>
    <recommendedName>
        <fullName evidence="4">OmpR/PhoB-type domain-containing protein</fullName>
    </recommendedName>
</protein>
<dbReference type="SMART" id="SM00862">
    <property type="entry name" value="Trans_reg_C"/>
    <property type="match status" value="1"/>
</dbReference>